<organism evidence="1">
    <name type="scientific">Dunaliella tertiolecta</name>
    <name type="common">Green alga</name>
    <dbReference type="NCBI Taxonomy" id="3047"/>
    <lineage>
        <taxon>Eukaryota</taxon>
        <taxon>Viridiplantae</taxon>
        <taxon>Chlorophyta</taxon>
        <taxon>core chlorophytes</taxon>
        <taxon>Chlorophyceae</taxon>
        <taxon>CS clade</taxon>
        <taxon>Chlamydomonadales</taxon>
        <taxon>Dunaliellaceae</taxon>
        <taxon>Dunaliella</taxon>
    </lineage>
</organism>
<accession>A0A7S3QNG5</accession>
<reference evidence="1" key="1">
    <citation type="submission" date="2021-01" db="EMBL/GenBank/DDBJ databases">
        <authorList>
            <person name="Corre E."/>
            <person name="Pelletier E."/>
            <person name="Niang G."/>
            <person name="Scheremetjew M."/>
            <person name="Finn R."/>
            <person name="Kale V."/>
            <person name="Holt S."/>
            <person name="Cochrane G."/>
            <person name="Meng A."/>
            <person name="Brown T."/>
            <person name="Cohen L."/>
        </authorList>
    </citation>
    <scope>NUCLEOTIDE SEQUENCE</scope>
    <source>
        <strain evidence="1">CCMP1320</strain>
    </source>
</reference>
<dbReference type="AlphaFoldDB" id="A0A7S3QNG5"/>
<dbReference type="EMBL" id="HBIP01006383">
    <property type="protein sequence ID" value="CAE0488214.1"/>
    <property type="molecule type" value="Transcribed_RNA"/>
</dbReference>
<name>A0A7S3QNG5_DUNTE</name>
<sequence length="161" mass="17790">MYISIYSVHNELFPFPAAKFFVRIKLRGYKRTTSKLSSSLASSHKGLLLQRCRISRSISTSSRSIDICVPVRICVPVGICVAARICATVHSRVPVHTHLAVHSCVPVCICQLVHIPGPVRICLPVHICLPVPICVPVQPRQHLVQHTLALFPPGQQVRVPI</sequence>
<gene>
    <name evidence="1" type="ORF">DTER00134_LOCUS3278</name>
</gene>
<evidence type="ECO:0000313" key="1">
    <source>
        <dbReference type="EMBL" id="CAE0488214.1"/>
    </source>
</evidence>
<proteinExistence type="predicted"/>
<protein>
    <submittedName>
        <fullName evidence="1">Uncharacterized protein</fullName>
    </submittedName>
</protein>